<dbReference type="GO" id="GO:0043161">
    <property type="term" value="P:proteasome-mediated ubiquitin-dependent protein catabolic process"/>
    <property type="evidence" value="ECO:0007669"/>
    <property type="project" value="InterPro"/>
</dbReference>
<dbReference type="InterPro" id="IPR045098">
    <property type="entry name" value="Fyv10_fam"/>
</dbReference>
<dbReference type="GO" id="GO:0034657">
    <property type="term" value="C:GID complex"/>
    <property type="evidence" value="ECO:0007669"/>
    <property type="project" value="TreeGrafter"/>
</dbReference>
<comment type="subcellular location">
    <subcellularLocation>
        <location evidence="1">Cytoplasm</location>
    </subcellularLocation>
</comment>
<feature type="compositionally biased region" description="Basic and acidic residues" evidence="7">
    <location>
        <begin position="56"/>
        <end position="68"/>
    </location>
</feature>
<protein>
    <recommendedName>
        <fullName evidence="12">CTLH domain-containing protein</fullName>
    </recommendedName>
</protein>
<dbReference type="VEuPathDB" id="PlasmoDB:PGAL8A_00242800"/>
<feature type="region of interest" description="Disordered" evidence="7">
    <location>
        <begin position="269"/>
        <end position="294"/>
    </location>
</feature>
<dbReference type="GO" id="GO:0008270">
    <property type="term" value="F:zinc ion binding"/>
    <property type="evidence" value="ECO:0007669"/>
    <property type="project" value="UniProtKB-KW"/>
</dbReference>
<feature type="compositionally biased region" description="Basic and acidic residues" evidence="7">
    <location>
        <begin position="1"/>
        <end position="46"/>
    </location>
</feature>
<evidence type="ECO:0000256" key="1">
    <source>
        <dbReference type="ARBA" id="ARBA00004496"/>
    </source>
</evidence>
<dbReference type="SUPFAM" id="SSF57850">
    <property type="entry name" value="RING/U-box"/>
    <property type="match status" value="1"/>
</dbReference>
<evidence type="ECO:0000256" key="7">
    <source>
        <dbReference type="SAM" id="MobiDB-lite"/>
    </source>
</evidence>
<dbReference type="CDD" id="cd16659">
    <property type="entry name" value="RING-Ubox_Emp"/>
    <property type="match status" value="1"/>
</dbReference>
<dbReference type="GeneID" id="39730956"/>
<dbReference type="RefSeq" id="XP_028527843.1">
    <property type="nucleotide sequence ID" value="XM_028671163.1"/>
</dbReference>
<dbReference type="InterPro" id="IPR006594">
    <property type="entry name" value="LisH"/>
</dbReference>
<feature type="domain" description="RING-Gid-type" evidence="9">
    <location>
        <begin position="595"/>
        <end position="663"/>
    </location>
</feature>
<feature type="region of interest" description="Disordered" evidence="7">
    <location>
        <begin position="1"/>
        <end position="68"/>
    </location>
</feature>
<accession>A0A1J1GRX7</accession>
<dbReference type="InterPro" id="IPR006595">
    <property type="entry name" value="CTLH_C"/>
</dbReference>
<dbReference type="OMA" id="VFCKRYK"/>
<name>A0A1J1GRX7_PLAGA</name>
<dbReference type="Pfam" id="PF10607">
    <property type="entry name" value="CTLH"/>
    <property type="match status" value="1"/>
</dbReference>
<dbReference type="PANTHER" id="PTHR12170">
    <property type="entry name" value="MACROPHAGE ERYTHROBLAST ATTACHER-RELATED"/>
    <property type="match status" value="1"/>
</dbReference>
<dbReference type="PROSITE" id="PS50897">
    <property type="entry name" value="CTLH"/>
    <property type="match status" value="1"/>
</dbReference>
<dbReference type="EMBL" id="CVMV01000032">
    <property type="protein sequence ID" value="CRG95030.1"/>
    <property type="molecule type" value="Genomic_DNA"/>
</dbReference>
<dbReference type="AlphaFoldDB" id="A0A1J1GRX7"/>
<feature type="domain" description="CTLH" evidence="8">
    <location>
        <begin position="447"/>
        <end position="504"/>
    </location>
</feature>
<dbReference type="SMART" id="SM00668">
    <property type="entry name" value="CTLH"/>
    <property type="match status" value="1"/>
</dbReference>
<dbReference type="GO" id="GO:0005634">
    <property type="term" value="C:nucleus"/>
    <property type="evidence" value="ECO:0007669"/>
    <property type="project" value="TreeGrafter"/>
</dbReference>
<comment type="caution">
    <text evidence="10">The sequence shown here is derived from an EMBL/GenBank/DDBJ whole genome shotgun (WGS) entry which is preliminary data.</text>
</comment>
<feature type="zinc finger region" description="RING-Gid-type" evidence="6">
    <location>
        <begin position="595"/>
        <end position="663"/>
    </location>
</feature>
<evidence type="ECO:0000256" key="6">
    <source>
        <dbReference type="PROSITE-ProRule" id="PRU01215"/>
    </source>
</evidence>
<dbReference type="OrthoDB" id="1933455at2759"/>
<gene>
    <name evidence="10" type="ORF">PGAL8A_00242800</name>
</gene>
<evidence type="ECO:0000259" key="8">
    <source>
        <dbReference type="PROSITE" id="PS50897"/>
    </source>
</evidence>
<dbReference type="InterPro" id="IPR013083">
    <property type="entry name" value="Znf_RING/FYVE/PHD"/>
</dbReference>
<keyword evidence="11" id="KW-1185">Reference proteome</keyword>
<dbReference type="Gene3D" id="3.30.40.10">
    <property type="entry name" value="Zinc/RING finger domain, C3HC4 (zinc finger)"/>
    <property type="match status" value="1"/>
</dbReference>
<dbReference type="InterPro" id="IPR044063">
    <property type="entry name" value="ZF_RING_GID"/>
</dbReference>
<dbReference type="GO" id="GO:0005737">
    <property type="term" value="C:cytoplasm"/>
    <property type="evidence" value="ECO:0007669"/>
    <property type="project" value="UniProtKB-SubCell"/>
</dbReference>
<dbReference type="PROSITE" id="PS50896">
    <property type="entry name" value="LISH"/>
    <property type="match status" value="1"/>
</dbReference>
<evidence type="ECO:0008006" key="12">
    <source>
        <dbReference type="Google" id="ProtNLM"/>
    </source>
</evidence>
<dbReference type="InterPro" id="IPR024964">
    <property type="entry name" value="CTLH/CRA"/>
</dbReference>
<dbReference type="Proteomes" id="UP000220797">
    <property type="component" value="Unassembled WGS sequence"/>
</dbReference>
<dbReference type="GO" id="GO:0061630">
    <property type="term" value="F:ubiquitin protein ligase activity"/>
    <property type="evidence" value="ECO:0007669"/>
    <property type="project" value="InterPro"/>
</dbReference>
<proteinExistence type="predicted"/>
<keyword evidence="4 6" id="KW-0863">Zinc-finger</keyword>
<dbReference type="PROSITE" id="PS51867">
    <property type="entry name" value="ZF_RING_GID"/>
    <property type="match status" value="1"/>
</dbReference>
<organism evidence="10 11">
    <name type="scientific">Plasmodium gallinaceum</name>
    <dbReference type="NCBI Taxonomy" id="5849"/>
    <lineage>
        <taxon>Eukaryota</taxon>
        <taxon>Sar</taxon>
        <taxon>Alveolata</taxon>
        <taxon>Apicomplexa</taxon>
        <taxon>Aconoidasida</taxon>
        <taxon>Haemosporida</taxon>
        <taxon>Plasmodiidae</taxon>
        <taxon>Plasmodium</taxon>
        <taxon>Plasmodium (Haemamoeba)</taxon>
    </lineage>
</organism>
<evidence type="ECO:0000313" key="10">
    <source>
        <dbReference type="EMBL" id="CRG95030.1"/>
    </source>
</evidence>
<keyword evidence="2" id="KW-0963">Cytoplasm</keyword>
<evidence type="ECO:0000256" key="2">
    <source>
        <dbReference type="ARBA" id="ARBA00022490"/>
    </source>
</evidence>
<evidence type="ECO:0000256" key="4">
    <source>
        <dbReference type="ARBA" id="ARBA00022771"/>
    </source>
</evidence>
<sequence>MEKKSSPFDGDKEKIENTFDEKNKNLSFEEKEDNKSESINKEKSVNEKNIVSNFKNSEENNDESKKSKTLEILEEKLEKQIKTIEENSKAIFTLENRIKEYLKEEKDLSIYKNDLYEKNYDKKNKGKEKDLVKDHEENINLNNEKQNIDILINEENKNTVIKKENDYIKSNQNEKGEDGCEKNIINELFYDNDFDKYDDVDVWNNLNYAFVEDIKILDINEDKSDMNKFNEEKETESKLKKKKLIKHLMKSIGGEVENDEEKNELEADMKLKKEKEKNETENCDNKKNENDKDSEVKQLSLNSIDKSFIQVPLKCILNTFRNIQKELEKNIMIITLFIEKKLTNLNDDTCIDKLNTIIEKLQILKNKVNESKLLLNKYVKRLVNRLKYIYFEADIQLENLKHDFRFETYENRINWLIDGYLSRYGYFDTEEVFCKRYKLQNYSDADVYKDYLGIINELKNHNTKPALEWCQKYKSQLKKIDSNIESELHLQHVINLIFEKKFFEAIEYIKKTVSEPEGCITYDVKYIITHIGLNNSTLSLKAFNEKRWKKIIKIFKKVYSEISGVLNKPLLELLLKAGISVIKTEHCGKKKSTKCPTCIDELKNTINCLPHIQKTRSFLVCPYTNEVMDENNPPFTTPAGHVYSEKAISLFLKSDDLFECPITEEKYRIEEFSRLFI</sequence>
<evidence type="ECO:0000256" key="3">
    <source>
        <dbReference type="ARBA" id="ARBA00022723"/>
    </source>
</evidence>
<evidence type="ECO:0000313" key="11">
    <source>
        <dbReference type="Proteomes" id="UP000220797"/>
    </source>
</evidence>
<evidence type="ECO:0000256" key="5">
    <source>
        <dbReference type="ARBA" id="ARBA00022833"/>
    </source>
</evidence>
<keyword evidence="3" id="KW-0479">Metal-binding</keyword>
<dbReference type="PANTHER" id="PTHR12170:SF2">
    <property type="entry name" value="E3 UBIQUITIN-PROTEIN TRANSFERASE MAEA"/>
    <property type="match status" value="1"/>
</dbReference>
<evidence type="ECO:0000259" key="9">
    <source>
        <dbReference type="PROSITE" id="PS51867"/>
    </source>
</evidence>
<keyword evidence="5" id="KW-0862">Zinc</keyword>
<reference evidence="10" key="1">
    <citation type="submission" date="2015-04" db="EMBL/GenBank/DDBJ databases">
        <authorList>
            <consortium name="Pathogen Informatics"/>
        </authorList>
    </citation>
    <scope>NUCLEOTIDE SEQUENCE [LARGE SCALE GENOMIC DNA]</scope>
    <source>
        <strain evidence="10">8A</strain>
    </source>
</reference>